<dbReference type="GO" id="GO:0005829">
    <property type="term" value="C:cytosol"/>
    <property type="evidence" value="ECO:0007669"/>
    <property type="project" value="TreeGrafter"/>
</dbReference>
<evidence type="ECO:0000256" key="5">
    <source>
        <dbReference type="HAMAP-Rule" id="MF_00057"/>
    </source>
</evidence>
<comment type="similarity">
    <text evidence="5">Belongs to the KdsB family.</text>
</comment>
<evidence type="ECO:0000256" key="3">
    <source>
        <dbReference type="ARBA" id="ARBA00022695"/>
    </source>
</evidence>
<evidence type="ECO:0000256" key="1">
    <source>
        <dbReference type="ARBA" id="ARBA00004370"/>
    </source>
</evidence>
<dbReference type="PANTHER" id="PTHR42866">
    <property type="entry name" value="3-DEOXY-MANNO-OCTULOSONATE CYTIDYLYLTRANSFERASE"/>
    <property type="match status" value="1"/>
</dbReference>
<dbReference type="EC" id="2.7.7.38" evidence="5"/>
<dbReference type="GO" id="GO:0008690">
    <property type="term" value="F:3-deoxy-manno-octulosonate cytidylyltransferase activity"/>
    <property type="evidence" value="ECO:0007669"/>
    <property type="project" value="UniProtKB-UniRule"/>
</dbReference>
<dbReference type="OrthoDB" id="9815559at2"/>
<keyword evidence="3 5" id="KW-0548">Nucleotidyltransferase</keyword>
<proteinExistence type="inferred from homology"/>
<keyword evidence="7" id="KW-1185">Reference proteome</keyword>
<reference evidence="6 7" key="1">
    <citation type="submission" date="2017-04" db="EMBL/GenBank/DDBJ databases">
        <authorList>
            <person name="Afonso C.L."/>
            <person name="Miller P.J."/>
            <person name="Scott M.A."/>
            <person name="Spackman E."/>
            <person name="Goraichik I."/>
            <person name="Dimitrov K.M."/>
            <person name="Suarez D.L."/>
            <person name="Swayne D.E."/>
        </authorList>
    </citation>
    <scope>NUCLEOTIDE SEQUENCE [LARGE SCALE GENOMIC DNA]</scope>
    <source>
        <strain evidence="6 7">DSM 13146</strain>
    </source>
</reference>
<keyword evidence="2 5" id="KW-0808">Transferase</keyword>
<comment type="catalytic activity">
    <reaction evidence="5">
        <text>3-deoxy-alpha-D-manno-oct-2-ulosonate + CTP = CMP-3-deoxy-beta-D-manno-octulosonate + diphosphate</text>
        <dbReference type="Rhea" id="RHEA:23448"/>
        <dbReference type="ChEBI" id="CHEBI:33019"/>
        <dbReference type="ChEBI" id="CHEBI:37563"/>
        <dbReference type="ChEBI" id="CHEBI:85986"/>
        <dbReference type="ChEBI" id="CHEBI:85987"/>
        <dbReference type="EC" id="2.7.7.38"/>
    </reaction>
</comment>
<dbReference type="RefSeq" id="WP_084057964.1">
    <property type="nucleotide sequence ID" value="NZ_FWXF01000012.1"/>
</dbReference>
<dbReference type="GO" id="GO:0009103">
    <property type="term" value="P:lipopolysaccharide biosynthetic process"/>
    <property type="evidence" value="ECO:0007669"/>
    <property type="project" value="UniProtKB-UniRule"/>
</dbReference>
<dbReference type="NCBIfam" id="NF003952">
    <property type="entry name" value="PRK05450.1-5"/>
    <property type="match status" value="1"/>
</dbReference>
<protein>
    <recommendedName>
        <fullName evidence="5">3-deoxy-manno-octulosonate cytidylyltransferase</fullName>
        <ecNumber evidence="5">2.7.7.38</ecNumber>
    </recommendedName>
    <alternativeName>
        <fullName evidence="5">CMP-2-keto-3-deoxyoctulosonic acid synthase</fullName>
        <shortName evidence="5">CKS</shortName>
        <shortName evidence="5">CMP-KDO synthase</shortName>
    </alternativeName>
</protein>
<keyword evidence="5" id="KW-0963">Cytoplasm</keyword>
<dbReference type="GO" id="GO:0016020">
    <property type="term" value="C:membrane"/>
    <property type="evidence" value="ECO:0007669"/>
    <property type="project" value="UniProtKB-SubCell"/>
</dbReference>
<evidence type="ECO:0000256" key="2">
    <source>
        <dbReference type="ARBA" id="ARBA00022679"/>
    </source>
</evidence>
<dbReference type="GO" id="GO:0033468">
    <property type="term" value="P:CMP-keto-3-deoxy-D-manno-octulosonic acid biosynthetic process"/>
    <property type="evidence" value="ECO:0007669"/>
    <property type="project" value="UniProtKB-UniRule"/>
</dbReference>
<dbReference type="FunFam" id="3.90.550.10:FF:000011">
    <property type="entry name" value="3-deoxy-manno-octulosonate cytidylyltransferase"/>
    <property type="match status" value="1"/>
</dbReference>
<dbReference type="Proteomes" id="UP000192783">
    <property type="component" value="Unassembled WGS sequence"/>
</dbReference>
<dbReference type="InterPro" id="IPR004528">
    <property type="entry name" value="KdsB"/>
</dbReference>
<dbReference type="EMBL" id="FWXF01000012">
    <property type="protein sequence ID" value="SMC25172.1"/>
    <property type="molecule type" value="Genomic_DNA"/>
</dbReference>
<comment type="subcellular location">
    <subcellularLocation>
        <location evidence="5">Cytoplasm</location>
    </subcellularLocation>
    <subcellularLocation>
        <location evidence="1">Membrane</location>
    </subcellularLocation>
</comment>
<dbReference type="AlphaFoldDB" id="A0A1W1XMR7"/>
<keyword evidence="4 5" id="KW-0448">Lipopolysaccharide biosynthesis</keyword>
<evidence type="ECO:0000256" key="4">
    <source>
        <dbReference type="ARBA" id="ARBA00022985"/>
    </source>
</evidence>
<comment type="pathway">
    <text evidence="5">Nucleotide-sugar biosynthesis; CMP-3-deoxy-D-manno-octulosonate biosynthesis; CMP-3-deoxy-D-manno-octulosonate from 3-deoxy-D-manno-octulosonate and CTP: step 1/1.</text>
</comment>
<dbReference type="STRING" id="1121390.SAMN02746041_02230"/>
<accession>A0A1W1XMR7</accession>
<gene>
    <name evidence="5" type="primary">kdsB</name>
    <name evidence="6" type="ORF">SAMN02746041_02230</name>
</gene>
<dbReference type="NCBIfam" id="NF003950">
    <property type="entry name" value="PRK05450.1-3"/>
    <property type="match status" value="1"/>
</dbReference>
<organism evidence="6 7">
    <name type="scientific">Desulfacinum hydrothermale DSM 13146</name>
    <dbReference type="NCBI Taxonomy" id="1121390"/>
    <lineage>
        <taxon>Bacteria</taxon>
        <taxon>Pseudomonadati</taxon>
        <taxon>Thermodesulfobacteriota</taxon>
        <taxon>Syntrophobacteria</taxon>
        <taxon>Syntrophobacterales</taxon>
        <taxon>Syntrophobacteraceae</taxon>
        <taxon>Desulfacinum</taxon>
    </lineage>
</organism>
<dbReference type="NCBIfam" id="NF009905">
    <property type="entry name" value="PRK13368.1"/>
    <property type="match status" value="1"/>
</dbReference>
<comment type="function">
    <text evidence="5">Activates KDO (a required 8-carbon sugar) for incorporation into bacterial lipopolysaccharide in Gram-negative bacteria.</text>
</comment>
<evidence type="ECO:0000313" key="6">
    <source>
        <dbReference type="EMBL" id="SMC25172.1"/>
    </source>
</evidence>
<dbReference type="InterPro" id="IPR029044">
    <property type="entry name" value="Nucleotide-diphossugar_trans"/>
</dbReference>
<dbReference type="Pfam" id="PF02348">
    <property type="entry name" value="CTP_transf_3"/>
    <property type="match status" value="1"/>
</dbReference>
<dbReference type="CDD" id="cd02517">
    <property type="entry name" value="CMP-KDO-Synthetase"/>
    <property type="match status" value="1"/>
</dbReference>
<evidence type="ECO:0000313" key="7">
    <source>
        <dbReference type="Proteomes" id="UP000192783"/>
    </source>
</evidence>
<dbReference type="PANTHER" id="PTHR42866:SF2">
    <property type="entry name" value="3-DEOXY-MANNO-OCTULOSONATE CYTIDYLYLTRANSFERASE, MITOCHONDRIAL"/>
    <property type="match status" value="1"/>
</dbReference>
<dbReference type="Gene3D" id="3.90.550.10">
    <property type="entry name" value="Spore Coat Polysaccharide Biosynthesis Protein SpsA, Chain A"/>
    <property type="match status" value="1"/>
</dbReference>
<dbReference type="HAMAP" id="MF_00057">
    <property type="entry name" value="KdsB"/>
    <property type="match status" value="1"/>
</dbReference>
<dbReference type="SUPFAM" id="SSF53448">
    <property type="entry name" value="Nucleotide-diphospho-sugar transferases"/>
    <property type="match status" value="1"/>
</dbReference>
<dbReference type="NCBIfam" id="TIGR00466">
    <property type="entry name" value="kdsB"/>
    <property type="match status" value="1"/>
</dbReference>
<dbReference type="UniPathway" id="UPA00358">
    <property type="reaction ID" value="UER00476"/>
</dbReference>
<dbReference type="InterPro" id="IPR003329">
    <property type="entry name" value="Cytidylyl_trans"/>
</dbReference>
<sequence length="245" mass="27299">MAVVAIIPARYASTRFPGKPLAPILGQPMIQWVYERARQCRRLDRVVVATDDGRILEAVRSFGGEAVMTRTDHSSGTDRLAEAAHILGLQAHDLVVNIQGDEPGVSPEMIEALIAEALRPPLLAMATLAFPCQSAGDYTDPNVVKVVRNAQGNALYFSRSPIPCRRDAQDEPMTFLKHLGLYAYRKEFLCRFTRLAPTPLERMERLEQLRALEHGYTIRVGLSPSETVGVDTPEDLRHAERRLKS</sequence>
<name>A0A1W1XMR7_9BACT</name>